<proteinExistence type="predicted"/>
<dbReference type="InterPro" id="IPR040348">
    <property type="entry name" value="POLAR-like"/>
</dbReference>
<reference evidence="3 4" key="1">
    <citation type="journal article" date="2019" name="Nat. Plants">
        <title>Stout camphor tree genome fills gaps in understanding of flowering plant genome evolution.</title>
        <authorList>
            <person name="Chaw S.M."/>
            <person name="Liu Y.C."/>
            <person name="Wu Y.W."/>
            <person name="Wang H.Y."/>
            <person name="Lin C.I."/>
            <person name="Wu C.S."/>
            <person name="Ke H.M."/>
            <person name="Chang L.Y."/>
            <person name="Hsu C.Y."/>
            <person name="Yang H.T."/>
            <person name="Sudianto E."/>
            <person name="Hsu M.H."/>
            <person name="Wu K.P."/>
            <person name="Wang L.N."/>
            <person name="Leebens-Mack J.H."/>
            <person name="Tsai I.J."/>
        </authorList>
    </citation>
    <scope>NUCLEOTIDE SEQUENCE [LARGE SCALE GENOMIC DNA]</scope>
    <source>
        <strain evidence="4">cv. Chaw 1501</strain>
        <tissue evidence="3">Young leaves</tissue>
    </source>
</reference>
<name>A0A3S3PYV1_9MAGN</name>
<accession>A0A3S3PYV1</accession>
<keyword evidence="1" id="KW-0175">Coiled coil</keyword>
<dbReference type="EMBL" id="QPKB01000002">
    <property type="protein sequence ID" value="RWR75454.1"/>
    <property type="molecule type" value="Genomic_DNA"/>
</dbReference>
<comment type="caution">
    <text evidence="3">The sequence shown here is derived from an EMBL/GenBank/DDBJ whole genome shotgun (WGS) entry which is preliminary data.</text>
</comment>
<evidence type="ECO:0000313" key="4">
    <source>
        <dbReference type="Proteomes" id="UP000283530"/>
    </source>
</evidence>
<feature type="coiled-coil region" evidence="1">
    <location>
        <begin position="382"/>
        <end position="409"/>
    </location>
</feature>
<keyword evidence="4" id="KW-1185">Reference proteome</keyword>
<feature type="region of interest" description="Disordered" evidence="2">
    <location>
        <begin position="52"/>
        <end position="73"/>
    </location>
</feature>
<dbReference type="Proteomes" id="UP000283530">
    <property type="component" value="Unassembled WGS sequence"/>
</dbReference>
<dbReference type="STRING" id="337451.A0A3S3PYV1"/>
<evidence type="ECO:0000313" key="3">
    <source>
        <dbReference type="EMBL" id="RWR75454.1"/>
    </source>
</evidence>
<dbReference type="PANTHER" id="PTHR33476">
    <property type="entry name" value="EMB|CAB62613.1"/>
    <property type="match status" value="1"/>
</dbReference>
<evidence type="ECO:0000256" key="2">
    <source>
        <dbReference type="SAM" id="MobiDB-lite"/>
    </source>
</evidence>
<evidence type="ECO:0000256" key="1">
    <source>
        <dbReference type="SAM" id="Coils"/>
    </source>
</evidence>
<dbReference type="GO" id="GO:0008356">
    <property type="term" value="P:asymmetric cell division"/>
    <property type="evidence" value="ECO:0007669"/>
    <property type="project" value="InterPro"/>
</dbReference>
<protein>
    <submittedName>
        <fullName evidence="3">Protein POLAR LOCALIZATION DURING ASYMMETRIC DIVISION AND REDISTRIBUTION</fullName>
    </submittedName>
</protein>
<gene>
    <name evidence="3" type="ORF">CKAN_00383400</name>
</gene>
<sequence>MRFIDFFKEESQDMTKIKHGRENSNSLPSPSSPRLLISRWLSSLTPRLRFASSAASSSKRKRDADDKNGMMRNRSKTVVGSLVQIAPENEEALEFVFAGVDHGQRITGETKYEELLMRDSGKEGKLGSHLLSGSIDGVKDICALPLKEAGKCNKPILKNSKVKSCGSLEDVATCSASSDGVVLSGKCIDEASFNLGIGVGLAFLIANSKNEFHKLKELQAQMEMLLGDIKNEMQRKDMICPDTKLSKNNLASNSNESECTEDHLDIQSHGSSDSLVMELSTMECGRFSKSDLLEGSAKGVGMDQLEAELEAELERLQLKLDAENTPKLQRKQCMKIVVKNIDMERSISPCFELECNPQESHSKECRGISPNELERRLHELLESRQREQIAELESALEYAERKLHEKEMEICWWKDNVQFLLHHKD</sequence>
<dbReference type="PANTHER" id="PTHR33476:SF22">
    <property type="entry name" value="PROTEIN POLAR LOCALIZATION DURING ASYMMETRIC DIVISION AND REDISTRIBUTION"/>
    <property type="match status" value="1"/>
</dbReference>
<dbReference type="OrthoDB" id="1909734at2759"/>
<organism evidence="3 4">
    <name type="scientific">Cinnamomum micranthum f. kanehirae</name>
    <dbReference type="NCBI Taxonomy" id="337451"/>
    <lineage>
        <taxon>Eukaryota</taxon>
        <taxon>Viridiplantae</taxon>
        <taxon>Streptophyta</taxon>
        <taxon>Embryophyta</taxon>
        <taxon>Tracheophyta</taxon>
        <taxon>Spermatophyta</taxon>
        <taxon>Magnoliopsida</taxon>
        <taxon>Magnoliidae</taxon>
        <taxon>Laurales</taxon>
        <taxon>Lauraceae</taxon>
        <taxon>Cinnamomum</taxon>
    </lineage>
</organism>
<dbReference type="AlphaFoldDB" id="A0A3S3PYV1"/>